<dbReference type="InterPro" id="IPR027843">
    <property type="entry name" value="DUF4440"/>
</dbReference>
<proteinExistence type="predicted"/>
<dbReference type="SUPFAM" id="SSF54427">
    <property type="entry name" value="NTF2-like"/>
    <property type="match status" value="1"/>
</dbReference>
<dbReference type="Pfam" id="PF14534">
    <property type="entry name" value="DUF4440"/>
    <property type="match status" value="1"/>
</dbReference>
<name>A0ABV9VL70_9ACTN</name>
<feature type="domain" description="DUF4440" evidence="1">
    <location>
        <begin position="8"/>
        <end position="115"/>
    </location>
</feature>
<reference evidence="3" key="1">
    <citation type="journal article" date="2019" name="Int. J. Syst. Evol. Microbiol.">
        <title>The Global Catalogue of Microorganisms (GCM) 10K type strain sequencing project: providing services to taxonomists for standard genome sequencing and annotation.</title>
        <authorList>
            <consortium name="The Broad Institute Genomics Platform"/>
            <consortium name="The Broad Institute Genome Sequencing Center for Infectious Disease"/>
            <person name="Wu L."/>
            <person name="Ma J."/>
        </authorList>
    </citation>
    <scope>NUCLEOTIDE SEQUENCE [LARGE SCALE GENOMIC DNA]</scope>
    <source>
        <strain evidence="3">CGMCC 4.7152</strain>
    </source>
</reference>
<dbReference type="RefSeq" id="WP_380113280.1">
    <property type="nucleotide sequence ID" value="NZ_JBHSIU010000005.1"/>
</dbReference>
<gene>
    <name evidence="2" type="ORF">ACFPIJ_04375</name>
</gene>
<dbReference type="EMBL" id="JBHSIU010000005">
    <property type="protein sequence ID" value="MFC4997058.1"/>
    <property type="molecule type" value="Genomic_DNA"/>
</dbReference>
<protein>
    <submittedName>
        <fullName evidence="2">Nuclear transport factor 2 family protein</fullName>
    </submittedName>
</protein>
<dbReference type="Gene3D" id="3.10.450.50">
    <property type="match status" value="1"/>
</dbReference>
<keyword evidence="3" id="KW-1185">Reference proteome</keyword>
<sequence>MPASVETLLAAERRLQAAQLAGDVAVLDELIDERLVFTGPDGVLYHKEDDLHLHRTGAQKMTAVQEEELLSLVDGRTGVTWFVGRLAGTFKGNDFDGRLRYTRTWLHDDASGWRVVAGHASAI</sequence>
<comment type="caution">
    <text evidence="2">The sequence shown here is derived from an EMBL/GenBank/DDBJ whole genome shotgun (WGS) entry which is preliminary data.</text>
</comment>
<dbReference type="Proteomes" id="UP001595912">
    <property type="component" value="Unassembled WGS sequence"/>
</dbReference>
<evidence type="ECO:0000313" key="2">
    <source>
        <dbReference type="EMBL" id="MFC4997058.1"/>
    </source>
</evidence>
<accession>A0ABV9VL70</accession>
<organism evidence="2 3">
    <name type="scientific">Dactylosporangium cerinum</name>
    <dbReference type="NCBI Taxonomy" id="1434730"/>
    <lineage>
        <taxon>Bacteria</taxon>
        <taxon>Bacillati</taxon>
        <taxon>Actinomycetota</taxon>
        <taxon>Actinomycetes</taxon>
        <taxon>Micromonosporales</taxon>
        <taxon>Micromonosporaceae</taxon>
        <taxon>Dactylosporangium</taxon>
    </lineage>
</organism>
<evidence type="ECO:0000313" key="3">
    <source>
        <dbReference type="Proteomes" id="UP001595912"/>
    </source>
</evidence>
<dbReference type="InterPro" id="IPR032710">
    <property type="entry name" value="NTF2-like_dom_sf"/>
</dbReference>
<evidence type="ECO:0000259" key="1">
    <source>
        <dbReference type="Pfam" id="PF14534"/>
    </source>
</evidence>